<keyword evidence="3" id="KW-1185">Reference proteome</keyword>
<dbReference type="Proteomes" id="UP000199648">
    <property type="component" value="Unassembled WGS sequence"/>
</dbReference>
<sequence length="246" mass="27346">SDDNYKATTAQGHFPGPGISRGCVKFVGIPQGLNAFVDEVGERLSGYRYKKPARRQKNLTRDELHSQVIDAFFLVRVLNRVTATGEIPVSQLSSGEKRKALIDVAYSFLSASSPLRKEVILAVDEPEASLHTAACFDQFEKLIGITDSGNQVITTTHWYGFIPIVSHGVANLTDRDANDIITITPVDLKQYRESVKKKVADSKGKFPTDVSLKSVNDLVQSIMFSIRKDEPYNWLICEGSSEKIYF</sequence>
<dbReference type="CDD" id="cd00267">
    <property type="entry name" value="ABC_ATPase"/>
    <property type="match status" value="1"/>
</dbReference>
<dbReference type="EMBL" id="FMWD01000028">
    <property type="protein sequence ID" value="SCZ68499.1"/>
    <property type="molecule type" value="Genomic_DNA"/>
</dbReference>
<name>A0A1G5R5B3_9GAMM</name>
<evidence type="ECO:0000259" key="1">
    <source>
        <dbReference type="Pfam" id="PF13304"/>
    </source>
</evidence>
<gene>
    <name evidence="2" type="ORF">SAMN03097708_03342</name>
</gene>
<proteinExistence type="predicted"/>
<feature type="non-terminal residue" evidence="2">
    <location>
        <position position="1"/>
    </location>
</feature>
<dbReference type="RefSeq" id="WP_217632035.1">
    <property type="nucleotide sequence ID" value="NZ_FMWD01000028.1"/>
</dbReference>
<dbReference type="STRING" id="415747.SAMN03097708_03342"/>
<dbReference type="InterPro" id="IPR003959">
    <property type="entry name" value="ATPase_AAA_core"/>
</dbReference>
<accession>A0A1G5R5B3</accession>
<reference evidence="2 3" key="1">
    <citation type="submission" date="2016-10" db="EMBL/GenBank/DDBJ databases">
        <authorList>
            <person name="de Groot N.N."/>
        </authorList>
    </citation>
    <scope>NUCLEOTIDE SEQUENCE [LARGE SCALE GENOMIC DNA]</scope>
    <source>
        <strain evidence="2 3">HLD2</strain>
    </source>
</reference>
<evidence type="ECO:0000313" key="3">
    <source>
        <dbReference type="Proteomes" id="UP000199648"/>
    </source>
</evidence>
<dbReference type="InterPro" id="IPR027417">
    <property type="entry name" value="P-loop_NTPase"/>
</dbReference>
<feature type="domain" description="ATPase AAA-type core" evidence="1">
    <location>
        <begin position="75"/>
        <end position="157"/>
    </location>
</feature>
<organism evidence="2 3">
    <name type="scientific">Thiohalomonas denitrificans</name>
    <dbReference type="NCBI Taxonomy" id="415747"/>
    <lineage>
        <taxon>Bacteria</taxon>
        <taxon>Pseudomonadati</taxon>
        <taxon>Pseudomonadota</taxon>
        <taxon>Gammaproteobacteria</taxon>
        <taxon>Thiohalomonadales</taxon>
        <taxon>Thiohalomonadaceae</taxon>
        <taxon>Thiohalomonas</taxon>
    </lineage>
</organism>
<dbReference type="AlphaFoldDB" id="A0A1G5R5B3"/>
<dbReference type="SUPFAM" id="SSF52540">
    <property type="entry name" value="P-loop containing nucleoside triphosphate hydrolases"/>
    <property type="match status" value="1"/>
</dbReference>
<protein>
    <submittedName>
        <fullName evidence="2">AAA ATPase domain-containing protein</fullName>
    </submittedName>
</protein>
<evidence type="ECO:0000313" key="2">
    <source>
        <dbReference type="EMBL" id="SCZ68499.1"/>
    </source>
</evidence>
<dbReference type="Gene3D" id="3.40.50.300">
    <property type="entry name" value="P-loop containing nucleotide triphosphate hydrolases"/>
    <property type="match status" value="1"/>
</dbReference>
<dbReference type="Pfam" id="PF13304">
    <property type="entry name" value="AAA_21"/>
    <property type="match status" value="1"/>
</dbReference>